<organism evidence="3 4">
    <name type="scientific">Clarias magur</name>
    <name type="common">Asian catfish</name>
    <name type="synonym">Macropteronotus magur</name>
    <dbReference type="NCBI Taxonomy" id="1594786"/>
    <lineage>
        <taxon>Eukaryota</taxon>
        <taxon>Metazoa</taxon>
        <taxon>Chordata</taxon>
        <taxon>Craniata</taxon>
        <taxon>Vertebrata</taxon>
        <taxon>Euteleostomi</taxon>
        <taxon>Actinopterygii</taxon>
        <taxon>Neopterygii</taxon>
        <taxon>Teleostei</taxon>
        <taxon>Ostariophysi</taxon>
        <taxon>Siluriformes</taxon>
        <taxon>Clariidae</taxon>
        <taxon>Clarias</taxon>
    </lineage>
</organism>
<keyword evidence="2" id="KW-1133">Transmembrane helix</keyword>
<keyword evidence="2" id="KW-0472">Membrane</keyword>
<protein>
    <submittedName>
        <fullName evidence="3">Uncharacterized protein</fullName>
    </submittedName>
</protein>
<feature type="region of interest" description="Disordered" evidence="1">
    <location>
        <begin position="1"/>
        <end position="27"/>
    </location>
</feature>
<dbReference type="EMBL" id="QNUK01000628">
    <property type="protein sequence ID" value="KAF5890983.1"/>
    <property type="molecule type" value="Genomic_DNA"/>
</dbReference>
<dbReference type="AlphaFoldDB" id="A0A8J4TI60"/>
<comment type="caution">
    <text evidence="3">The sequence shown here is derived from an EMBL/GenBank/DDBJ whole genome shotgun (WGS) entry which is preliminary data.</text>
</comment>
<accession>A0A8J4TI60</accession>
<feature type="compositionally biased region" description="Polar residues" evidence="1">
    <location>
        <begin position="1"/>
        <end position="22"/>
    </location>
</feature>
<keyword evidence="4" id="KW-1185">Reference proteome</keyword>
<name>A0A8J4TI60_CLAMG</name>
<proteinExistence type="predicted"/>
<evidence type="ECO:0000313" key="3">
    <source>
        <dbReference type="EMBL" id="KAF5890983.1"/>
    </source>
</evidence>
<keyword evidence="2" id="KW-0812">Transmembrane</keyword>
<reference evidence="3" key="1">
    <citation type="submission" date="2020-07" db="EMBL/GenBank/DDBJ databases">
        <title>Clarias magur genome sequencing, assembly and annotation.</title>
        <authorList>
            <person name="Kushwaha B."/>
            <person name="Kumar R."/>
            <person name="Das P."/>
            <person name="Joshi C.G."/>
            <person name="Kumar D."/>
            <person name="Nagpure N.S."/>
            <person name="Pandey M."/>
            <person name="Agarwal S."/>
            <person name="Srivastava S."/>
            <person name="Singh M."/>
            <person name="Sahoo L."/>
            <person name="Jayasankar P."/>
            <person name="Meher P.K."/>
            <person name="Koringa P.G."/>
            <person name="Iquebal M.A."/>
            <person name="Das S.P."/>
            <person name="Bit A."/>
            <person name="Patnaik S."/>
            <person name="Patel N."/>
            <person name="Shah T.M."/>
            <person name="Hinsu A."/>
            <person name="Jena J.K."/>
        </authorList>
    </citation>
    <scope>NUCLEOTIDE SEQUENCE</scope>
    <source>
        <strain evidence="3">CIFAMagur01</strain>
        <tissue evidence="3">Testis</tissue>
    </source>
</reference>
<gene>
    <name evidence="3" type="ORF">DAT39_019309</name>
</gene>
<evidence type="ECO:0000256" key="1">
    <source>
        <dbReference type="SAM" id="MobiDB-lite"/>
    </source>
</evidence>
<dbReference type="Proteomes" id="UP000727407">
    <property type="component" value="Unassembled WGS sequence"/>
</dbReference>
<feature type="transmembrane region" description="Helical" evidence="2">
    <location>
        <begin position="55"/>
        <end position="74"/>
    </location>
</feature>
<evidence type="ECO:0000256" key="2">
    <source>
        <dbReference type="SAM" id="Phobius"/>
    </source>
</evidence>
<evidence type="ECO:0000313" key="4">
    <source>
        <dbReference type="Proteomes" id="UP000727407"/>
    </source>
</evidence>
<sequence>MTGSIPQWRPSFTGNSSENVSLKGNEDTVLRDRPHGSHYSCFPVLIWGTSPTLTLTLWFLQVWTSGMALTASIMRQVSKQGQL</sequence>